<sequence>MSEVGLLNVGNYSRLFLNGGGVRDSKYTRVASDDDFYGIAALGGKDVEDIDTPIEIALLSTCAGVVDIRPVEADAILPKNNPKLTDMKLGAAAYMDMQAARFLGSDPAPHAAALKFITDRGNVSEADIKKFMAQGIAAAVDAEFKNTLLPLGEIQAIKDILAAFFVRPNITTFNAVRDVGFIYTIASMALSGEKKKAYNDVAEAYNNTLRLLNPSLATSVNKDVVAGDFKVKSGTNSVEVLATMVQ</sequence>
<proteinExistence type="predicted"/>
<evidence type="ECO:0000313" key="1">
    <source>
        <dbReference type="EMBL" id="GBR76077.1"/>
    </source>
</evidence>
<organism evidence="1 2">
    <name type="scientific">Candidatus Termititenax persephonae</name>
    <dbReference type="NCBI Taxonomy" id="2218525"/>
    <lineage>
        <taxon>Bacteria</taxon>
        <taxon>Bacillati</taxon>
        <taxon>Candidatus Margulisiibacteriota</taxon>
        <taxon>Candidatus Termititenacia</taxon>
        <taxon>Candidatus Termititenacales</taxon>
        <taxon>Candidatus Termititenacaceae</taxon>
        <taxon>Candidatus Termititenax</taxon>
    </lineage>
</organism>
<comment type="caution">
    <text evidence="1">The sequence shown here is derived from an EMBL/GenBank/DDBJ whole genome shotgun (WGS) entry which is preliminary data.</text>
</comment>
<dbReference type="AlphaFoldDB" id="A0A388TGZ3"/>
<reference evidence="1 2" key="1">
    <citation type="journal article" date="2019" name="ISME J.">
        <title>Genome analyses of uncultured TG2/ZB3 bacteria in 'Margulisbacteria' specifically attached to ectosymbiotic spirochetes of protists in the termite gut.</title>
        <authorList>
            <person name="Utami Y.D."/>
            <person name="Kuwahara H."/>
            <person name="Igai K."/>
            <person name="Murakami T."/>
            <person name="Sugaya K."/>
            <person name="Morikawa T."/>
            <person name="Nagura Y."/>
            <person name="Yuki M."/>
            <person name="Deevong P."/>
            <person name="Inoue T."/>
            <person name="Kihara K."/>
            <person name="Lo N."/>
            <person name="Yamada A."/>
            <person name="Ohkuma M."/>
            <person name="Hongoh Y."/>
        </authorList>
    </citation>
    <scope>NUCLEOTIDE SEQUENCE [LARGE SCALE GENOMIC DNA]</scope>
    <source>
        <strain evidence="1">NkOx7-02</strain>
    </source>
</reference>
<accession>A0A388TGZ3</accession>
<evidence type="ECO:0000313" key="2">
    <source>
        <dbReference type="Proteomes" id="UP000275925"/>
    </source>
</evidence>
<name>A0A388TGZ3_9BACT</name>
<protein>
    <submittedName>
        <fullName evidence="1">Uncharacterized protein</fullName>
    </submittedName>
</protein>
<keyword evidence="2" id="KW-1185">Reference proteome</keyword>
<dbReference type="EMBL" id="BGZO01000015">
    <property type="protein sequence ID" value="GBR76077.1"/>
    <property type="molecule type" value="Genomic_DNA"/>
</dbReference>
<gene>
    <name evidence="1" type="ORF">NO2_0685</name>
</gene>
<dbReference type="Proteomes" id="UP000275925">
    <property type="component" value="Unassembled WGS sequence"/>
</dbReference>